<sequence length="424" mass="48573">MKKILLLGFILLFQTVFSQTINRFENKIKAQKTITKGCLTNYFDGPFPEETFTPSCDGREEQIFTAAMHSTYSNVKVTANVEYTFIVYPNDPTNTFITISNEAGTEIYASGYDLINWTPSKDEVVRYYVHLDDTCTNSNYSVKKYIRCGAIPPEPEYNCDQSYDGPFWAGCSISGDAGYLIADDFFIPKDSEIFKLKTLKYLIVPLIGKEDFKNFTIEIREDKNNSPGEIIKSYENITATEVIQHTETFLDYPTFWTTLTIPNGGIELPVNKEENSRYWVTIQVWSKVKENIAVAGFHRINGWATAPTFQSLDNRETWITTTYEEDPGLESIWSFDADCSKLTTQESEKQKLSIYPNPVKDYLKFTSKKSIKELSILTYTGEKLMTFKEFKDNQINLSNLKSGNYLVKFTLENGVIEVSKIIKK</sequence>
<feature type="signal peptide" evidence="2">
    <location>
        <begin position="1"/>
        <end position="18"/>
    </location>
</feature>
<dbReference type="RefSeq" id="WP_135836996.1">
    <property type="nucleotide sequence ID" value="NZ_SRPE01000018.1"/>
</dbReference>
<accession>A0A4Z1AX28</accession>
<dbReference type="EMBL" id="SRPE01000018">
    <property type="protein sequence ID" value="TGN21666.1"/>
    <property type="molecule type" value="Genomic_DNA"/>
</dbReference>
<protein>
    <submittedName>
        <fullName evidence="4">T9SS type A sorting domain-containing protein</fullName>
    </submittedName>
</protein>
<keyword evidence="5" id="KW-1185">Reference proteome</keyword>
<dbReference type="InterPro" id="IPR026444">
    <property type="entry name" value="Secre_tail"/>
</dbReference>
<proteinExistence type="predicted"/>
<evidence type="ECO:0000256" key="2">
    <source>
        <dbReference type="SAM" id="SignalP"/>
    </source>
</evidence>
<evidence type="ECO:0000313" key="4">
    <source>
        <dbReference type="EMBL" id="TGN21666.1"/>
    </source>
</evidence>
<dbReference type="OrthoDB" id="1398760at2"/>
<evidence type="ECO:0000256" key="1">
    <source>
        <dbReference type="ARBA" id="ARBA00022729"/>
    </source>
</evidence>
<organism evidence="4 5">
    <name type="scientific">Empedobacter tilapiae</name>
    <dbReference type="NCBI Taxonomy" id="2491114"/>
    <lineage>
        <taxon>Bacteria</taxon>
        <taxon>Pseudomonadati</taxon>
        <taxon>Bacteroidota</taxon>
        <taxon>Flavobacteriia</taxon>
        <taxon>Flavobacteriales</taxon>
        <taxon>Weeksellaceae</taxon>
        <taxon>Empedobacter</taxon>
    </lineage>
</organism>
<gene>
    <name evidence="4" type="ORF">E4J94_17105</name>
</gene>
<name>A0A4Z1AX28_9FLAO</name>
<evidence type="ECO:0000313" key="5">
    <source>
        <dbReference type="Proteomes" id="UP000297998"/>
    </source>
</evidence>
<comment type="caution">
    <text evidence="4">The sequence shown here is derived from an EMBL/GenBank/DDBJ whole genome shotgun (WGS) entry which is preliminary data.</text>
</comment>
<dbReference type="NCBIfam" id="TIGR04183">
    <property type="entry name" value="Por_Secre_tail"/>
    <property type="match status" value="1"/>
</dbReference>
<keyword evidence="1 2" id="KW-0732">Signal</keyword>
<dbReference type="Pfam" id="PF18962">
    <property type="entry name" value="Por_Secre_tail"/>
    <property type="match status" value="1"/>
</dbReference>
<feature type="chain" id="PRO_5021482876" evidence="2">
    <location>
        <begin position="19"/>
        <end position="424"/>
    </location>
</feature>
<reference evidence="4 5" key="1">
    <citation type="submission" date="2019-03" db="EMBL/GenBank/DDBJ databases">
        <title>Empedobacter tilapiae sp. nov., isolated from an intestine of Nile tilapia Oreochromis niloticus.</title>
        <authorList>
            <person name="Kim Y.-O."/>
            <person name="Yoon J.-H."/>
        </authorList>
    </citation>
    <scope>NUCLEOTIDE SEQUENCE [LARGE SCALE GENOMIC DNA]</scope>
    <source>
        <strain evidence="4 5">MRS2</strain>
    </source>
</reference>
<dbReference type="AlphaFoldDB" id="A0A4Z1AX28"/>
<evidence type="ECO:0000259" key="3">
    <source>
        <dbReference type="Pfam" id="PF18962"/>
    </source>
</evidence>
<feature type="domain" description="Secretion system C-terminal sorting" evidence="3">
    <location>
        <begin position="354"/>
        <end position="422"/>
    </location>
</feature>
<dbReference type="Proteomes" id="UP000297998">
    <property type="component" value="Unassembled WGS sequence"/>
</dbReference>